<dbReference type="PANTHER" id="PTHR31632">
    <property type="entry name" value="IRON TRANSPORTER FTH1"/>
    <property type="match status" value="1"/>
</dbReference>
<keyword evidence="5 6" id="KW-0472">Membrane</keyword>
<organism evidence="7 8">
    <name type="scientific">Cohnella silvisoli</name>
    <dbReference type="NCBI Taxonomy" id="2873699"/>
    <lineage>
        <taxon>Bacteria</taxon>
        <taxon>Bacillati</taxon>
        <taxon>Bacillota</taxon>
        <taxon>Bacilli</taxon>
        <taxon>Bacillales</taxon>
        <taxon>Paenibacillaceae</taxon>
        <taxon>Cohnella</taxon>
    </lineage>
</organism>
<keyword evidence="4 6" id="KW-1133">Transmembrane helix</keyword>
<protein>
    <submittedName>
        <fullName evidence="7">FTR1 family iron permease</fullName>
    </submittedName>
</protein>
<feature type="transmembrane region" description="Helical" evidence="6">
    <location>
        <begin position="270"/>
        <end position="292"/>
    </location>
</feature>
<feature type="transmembrane region" description="Helical" evidence="6">
    <location>
        <begin position="343"/>
        <end position="362"/>
    </location>
</feature>
<dbReference type="Pfam" id="PF03239">
    <property type="entry name" value="FTR1"/>
    <property type="match status" value="1"/>
</dbReference>
<evidence type="ECO:0000256" key="3">
    <source>
        <dbReference type="ARBA" id="ARBA00022692"/>
    </source>
</evidence>
<sequence length="498" mass="54872">MFKPAKMIIVFLCLFVLFPVSLVYGDTPSAENQLKQANEYIVKAIEFAKKDDIEGAKEQFELYKKQWFAIEEGIKDKSISSYKDIEDVMGRIAFALLQNPVQSQNVIKGLTEQADINQRFIDGNYAADDKTANNPSGNLTAVIALLKEAKQYLDQGNIEEAKASIEQFRGSWLDVEGIVLTQSAKAYADSERDMVLSYSYLSSSPAKTEEAKHTLNTMIDYLEPLALKTSYNMLDAVTILLREGLEALLVVVALLAFLKKSGHEDKKKWIWSGVSMGIAVSIVIGVIVQVLFSSGAFGNNNFMIAGFTGIFAAVMLLYMTYWLHSNASITQWNYYIKSRSTKALAKGSLWSLAILAFLAVFREGTETVLFLIGMASSINIVDLLAGVGIAVAILVVVSYLVLRVGVKIPIRPFFLVSSILVFYLCFKFTGMGVHGLQLAGFLPATDMNGITTIDALAIYPTWEGIIPQGLLIVAAGGIVVWNKVKDLRLQKQLEINNA</sequence>
<proteinExistence type="inferred from homology"/>
<evidence type="ECO:0000256" key="1">
    <source>
        <dbReference type="ARBA" id="ARBA00004141"/>
    </source>
</evidence>
<comment type="similarity">
    <text evidence="2">Belongs to the oxidase-dependent Fe transporter (OFeT) (TC 9.A.10.1) family.</text>
</comment>
<feature type="transmembrane region" description="Helical" evidence="6">
    <location>
        <begin position="465"/>
        <end position="484"/>
    </location>
</feature>
<dbReference type="RefSeq" id="WP_232190274.1">
    <property type="nucleotide sequence ID" value="NZ_JAIOAP010000031.1"/>
</dbReference>
<evidence type="ECO:0000256" key="4">
    <source>
        <dbReference type="ARBA" id="ARBA00022989"/>
    </source>
</evidence>
<feature type="transmembrane region" description="Helical" evidence="6">
    <location>
        <begin position="368"/>
        <end position="401"/>
    </location>
</feature>
<comment type="caution">
    <text evidence="7">The sequence shown here is derived from an EMBL/GenBank/DDBJ whole genome shotgun (WGS) entry which is preliminary data.</text>
</comment>
<comment type="subcellular location">
    <subcellularLocation>
        <location evidence="1">Membrane</location>
        <topology evidence="1">Multi-pass membrane protein</topology>
    </subcellularLocation>
</comment>
<dbReference type="InterPro" id="IPR004923">
    <property type="entry name" value="FTR1/Fip1/EfeU"/>
</dbReference>
<evidence type="ECO:0000313" key="8">
    <source>
        <dbReference type="Proteomes" id="UP001493487"/>
    </source>
</evidence>
<feature type="transmembrane region" description="Helical" evidence="6">
    <location>
        <begin position="304"/>
        <end position="323"/>
    </location>
</feature>
<dbReference type="Proteomes" id="UP001493487">
    <property type="component" value="Unassembled WGS sequence"/>
</dbReference>
<dbReference type="EMBL" id="JASKHM010000013">
    <property type="protein sequence ID" value="MEQ4485074.1"/>
    <property type="molecule type" value="Genomic_DNA"/>
</dbReference>
<reference evidence="7 8" key="1">
    <citation type="journal article" date="2023" name="Genome Announc.">
        <title>Pan-Genome Analyses of the Genus Cohnella and Proposal of the Novel Species Cohnella silvisoli sp. nov., Isolated from Forest Soil.</title>
        <authorList>
            <person name="Wang C."/>
            <person name="Mao L."/>
            <person name="Bao G."/>
            <person name="Zhu H."/>
        </authorList>
    </citation>
    <scope>NUCLEOTIDE SEQUENCE [LARGE SCALE GENOMIC DNA]</scope>
    <source>
        <strain evidence="7 8">NL03-T5-1</strain>
    </source>
</reference>
<evidence type="ECO:0000256" key="2">
    <source>
        <dbReference type="ARBA" id="ARBA00008333"/>
    </source>
</evidence>
<dbReference type="PANTHER" id="PTHR31632:SF2">
    <property type="entry name" value="PLASMA MEMBRANE IRON PERMEASE"/>
    <property type="match status" value="1"/>
</dbReference>
<gene>
    <name evidence="7" type="ORF">QJS35_22040</name>
</gene>
<feature type="transmembrane region" description="Helical" evidence="6">
    <location>
        <begin position="239"/>
        <end position="258"/>
    </location>
</feature>
<name>A0ABV1KYA5_9BACL</name>
<evidence type="ECO:0000256" key="5">
    <source>
        <dbReference type="ARBA" id="ARBA00023136"/>
    </source>
</evidence>
<feature type="transmembrane region" description="Helical" evidence="6">
    <location>
        <begin position="413"/>
        <end position="433"/>
    </location>
</feature>
<keyword evidence="3 6" id="KW-0812">Transmembrane</keyword>
<keyword evidence="8" id="KW-1185">Reference proteome</keyword>
<evidence type="ECO:0000256" key="6">
    <source>
        <dbReference type="SAM" id="Phobius"/>
    </source>
</evidence>
<accession>A0ABV1KYA5</accession>
<evidence type="ECO:0000313" key="7">
    <source>
        <dbReference type="EMBL" id="MEQ4485074.1"/>
    </source>
</evidence>